<reference evidence="3" key="2">
    <citation type="submission" date="2025-08" db="UniProtKB">
        <authorList>
            <consortium name="RefSeq"/>
        </authorList>
    </citation>
    <scope>IDENTIFICATION</scope>
</reference>
<evidence type="ECO:0000256" key="1">
    <source>
        <dbReference type="SAM" id="MobiDB-lite"/>
    </source>
</evidence>
<dbReference type="PANTHER" id="PTHR34572:SF1">
    <property type="entry name" value="GOLGIN FAMILY A PROTEIN"/>
    <property type="match status" value="1"/>
</dbReference>
<organism evidence="2 3">
    <name type="scientific">Prunus mume</name>
    <name type="common">Japanese apricot</name>
    <name type="synonym">Armeniaca mume</name>
    <dbReference type="NCBI Taxonomy" id="102107"/>
    <lineage>
        <taxon>Eukaryota</taxon>
        <taxon>Viridiplantae</taxon>
        <taxon>Streptophyta</taxon>
        <taxon>Embryophyta</taxon>
        <taxon>Tracheophyta</taxon>
        <taxon>Spermatophyta</taxon>
        <taxon>Magnoliopsida</taxon>
        <taxon>eudicotyledons</taxon>
        <taxon>Gunneridae</taxon>
        <taxon>Pentapetalae</taxon>
        <taxon>rosids</taxon>
        <taxon>fabids</taxon>
        <taxon>Rosales</taxon>
        <taxon>Rosaceae</taxon>
        <taxon>Amygdaloideae</taxon>
        <taxon>Amygdaleae</taxon>
        <taxon>Prunus</taxon>
    </lineage>
</organism>
<reference evidence="2" key="1">
    <citation type="journal article" date="2012" name="Nat. Commun.">
        <title>The genome of Prunus mume.</title>
        <authorList>
            <person name="Zhang Q."/>
            <person name="Chen W."/>
            <person name="Sun L."/>
            <person name="Zhao F."/>
            <person name="Huang B."/>
            <person name="Yang W."/>
            <person name="Tao Y."/>
            <person name="Wang J."/>
            <person name="Yuan Z."/>
            <person name="Fan G."/>
            <person name="Xing Z."/>
            <person name="Han C."/>
            <person name="Pan H."/>
            <person name="Zhong X."/>
            <person name="Shi W."/>
            <person name="Liang X."/>
            <person name="Du D."/>
            <person name="Sun F."/>
            <person name="Xu Z."/>
            <person name="Hao R."/>
            <person name="Lv T."/>
            <person name="Lv Y."/>
            <person name="Zheng Z."/>
            <person name="Sun M."/>
            <person name="Luo L."/>
            <person name="Cai M."/>
            <person name="Gao Y."/>
            <person name="Wang J."/>
            <person name="Yin Y."/>
            <person name="Xu X."/>
            <person name="Cheng T."/>
            <person name="Wang J."/>
        </authorList>
    </citation>
    <scope>NUCLEOTIDE SEQUENCE [LARGE SCALE GENOMIC DNA]</scope>
</reference>
<feature type="compositionally biased region" description="Acidic residues" evidence="1">
    <location>
        <begin position="58"/>
        <end position="73"/>
    </location>
</feature>
<keyword evidence="2" id="KW-1185">Reference proteome</keyword>
<proteinExistence type="predicted"/>
<feature type="region of interest" description="Disordered" evidence="1">
    <location>
        <begin position="56"/>
        <end position="102"/>
    </location>
</feature>
<sequence length="102" mass="11501">MKHCTSVFGLLFKQKLNGKLINLGAKRKKRQRRGTECDTDSELAAIALLEEQQLEAAEQVEDESNSIDNEPTETEATPKNEVLDEKPDINDVPMEENEVKCL</sequence>
<dbReference type="PANTHER" id="PTHR34572">
    <property type="entry name" value="GOLGIN FAMILY A PROTEIN"/>
    <property type="match status" value="1"/>
</dbReference>
<evidence type="ECO:0000313" key="3">
    <source>
        <dbReference type="RefSeq" id="XP_008224744.1"/>
    </source>
</evidence>
<name>A0ABM0NH69_PRUMU</name>
<dbReference type="Proteomes" id="UP000694861">
    <property type="component" value="Linkage group LG3"/>
</dbReference>
<feature type="compositionally biased region" description="Basic and acidic residues" evidence="1">
    <location>
        <begin position="76"/>
        <end position="89"/>
    </location>
</feature>
<evidence type="ECO:0000313" key="2">
    <source>
        <dbReference type="Proteomes" id="UP000694861"/>
    </source>
</evidence>
<dbReference type="RefSeq" id="XP_008224744.1">
    <property type="nucleotide sequence ID" value="XM_008226522.1"/>
</dbReference>
<dbReference type="GeneID" id="103324462"/>
<protein>
    <submittedName>
        <fullName evidence="3">Uncharacterized protein LOC103324462</fullName>
    </submittedName>
</protein>
<accession>A0ABM0NH69</accession>
<gene>
    <name evidence="3" type="primary">LOC103324462</name>
</gene>